<organism evidence="1 2">
    <name type="scientific">Neurospora intermedia</name>
    <dbReference type="NCBI Taxonomy" id="5142"/>
    <lineage>
        <taxon>Eukaryota</taxon>
        <taxon>Fungi</taxon>
        <taxon>Dikarya</taxon>
        <taxon>Ascomycota</taxon>
        <taxon>Pezizomycotina</taxon>
        <taxon>Sordariomycetes</taxon>
        <taxon>Sordariomycetidae</taxon>
        <taxon>Sordariales</taxon>
        <taxon>Sordariaceae</taxon>
        <taxon>Neurospora</taxon>
    </lineage>
</organism>
<accession>A0ABR3DH77</accession>
<name>A0ABR3DH77_NEUIN</name>
<comment type="caution">
    <text evidence="1">The sequence shown here is derived from an EMBL/GenBank/DDBJ whole genome shotgun (WGS) entry which is preliminary data.</text>
</comment>
<evidence type="ECO:0008006" key="3">
    <source>
        <dbReference type="Google" id="ProtNLM"/>
    </source>
</evidence>
<sequence length="388" mass="43401">MENSALPHGNVINIDPEGDLLLDVGGDEDSESSQPQRLRVCSSTLRRHSPVWKQMLFGSWKESKPANVESEKWTVKLPGDSVKPLQIVLNIIHGRFNQIPHSLDLDELYNLLIFTNKYDVTGTLRPWCVQWAVVAHGDLSSEDTLKSLFVSWELGDEDLFALRIEEISVNTSPQDSFPSIQAVNLFRKPGLAGGSEAEDEEWIVLEHQDYLGPHGIIGTFSINVLLSIRKKVLFTIAMAVDDDLVSRRYPPYGTACSASQVHNSGRLKGTATLCDAAIYGGLMIHMDQRLLTLMNRGIIKTDSVVQVAASVFSNIKLIEVLPNHTQCSLHRKYEALDQEIHEKLPGLVAKHITPGHKSYMENQRNKTGIELSSQAEGKRIPTSTRRYW</sequence>
<reference evidence="1 2" key="1">
    <citation type="submission" date="2023-09" db="EMBL/GenBank/DDBJ databases">
        <title>Multi-omics analysis of a traditional fermented food reveals byproduct-associated fungal strains for waste-to-food upcycling.</title>
        <authorList>
            <consortium name="Lawrence Berkeley National Laboratory"/>
            <person name="Rekdal V.M."/>
            <person name="Villalobos-Escobedo J.M."/>
            <person name="Rodriguez-Valeron N."/>
            <person name="Garcia M.O."/>
            <person name="Vasquez D.P."/>
            <person name="Damayanti I."/>
            <person name="Sorensen P.M."/>
            <person name="Baidoo E.E."/>
            <person name="De Carvalho A.C."/>
            <person name="Riley R."/>
            <person name="Lipzen A."/>
            <person name="He G."/>
            <person name="Yan M."/>
            <person name="Haridas S."/>
            <person name="Daum C."/>
            <person name="Yoshinaga Y."/>
            <person name="Ng V."/>
            <person name="Grigoriev I.V."/>
            <person name="Munk R."/>
            <person name="Nuraida L."/>
            <person name="Wijaya C.H."/>
            <person name="Morales P.-C."/>
            <person name="Keasling J.D."/>
        </authorList>
    </citation>
    <scope>NUCLEOTIDE SEQUENCE [LARGE SCALE GENOMIC DNA]</scope>
    <source>
        <strain evidence="1 2">FGSC 2613</strain>
    </source>
</reference>
<proteinExistence type="predicted"/>
<evidence type="ECO:0000313" key="2">
    <source>
        <dbReference type="Proteomes" id="UP001451303"/>
    </source>
</evidence>
<dbReference type="Proteomes" id="UP001451303">
    <property type="component" value="Unassembled WGS sequence"/>
</dbReference>
<dbReference type="Gene3D" id="3.30.710.10">
    <property type="entry name" value="Potassium Channel Kv1.1, Chain A"/>
    <property type="match status" value="1"/>
</dbReference>
<protein>
    <recommendedName>
        <fullName evidence="3">BTB domain-containing protein</fullName>
    </recommendedName>
</protein>
<gene>
    <name evidence="1" type="ORF">QR685DRAFT_570712</name>
</gene>
<dbReference type="InterPro" id="IPR011333">
    <property type="entry name" value="SKP1/BTB/POZ_sf"/>
</dbReference>
<dbReference type="EMBL" id="JAVLET010000003">
    <property type="protein sequence ID" value="KAL0472034.1"/>
    <property type="molecule type" value="Genomic_DNA"/>
</dbReference>
<keyword evidence="2" id="KW-1185">Reference proteome</keyword>
<evidence type="ECO:0000313" key="1">
    <source>
        <dbReference type="EMBL" id="KAL0472034.1"/>
    </source>
</evidence>